<dbReference type="SUPFAM" id="SSF56672">
    <property type="entry name" value="DNA/RNA polymerases"/>
    <property type="match status" value="1"/>
</dbReference>
<feature type="non-terminal residue" evidence="1">
    <location>
        <position position="117"/>
    </location>
</feature>
<evidence type="ECO:0000313" key="2">
    <source>
        <dbReference type="Proteomes" id="UP000193642"/>
    </source>
</evidence>
<dbReference type="EMBL" id="MCGO01000023">
    <property type="protein sequence ID" value="ORY44100.1"/>
    <property type="molecule type" value="Genomic_DNA"/>
</dbReference>
<sequence length="117" mass="13360">MDLLEIGCYKGAPVEIHTIPHVPWKDKAPPVPKSMAQKVIDYFNKRIEAGCHEFCNSPYSNRWWPVLKKNGSIRPICDGQRGNAVTIRDVGTMPYMEFQTEEIAGHSLMALFDFESY</sequence>
<accession>A0A1Y2CAN9</accession>
<gene>
    <name evidence="1" type="ORF">BCR33DRAFT_659995</name>
</gene>
<reference evidence="1 2" key="1">
    <citation type="submission" date="2016-07" db="EMBL/GenBank/DDBJ databases">
        <title>Pervasive Adenine N6-methylation of Active Genes in Fungi.</title>
        <authorList>
            <consortium name="DOE Joint Genome Institute"/>
            <person name="Mondo S.J."/>
            <person name="Dannebaum R.O."/>
            <person name="Kuo R.C."/>
            <person name="Labutti K."/>
            <person name="Haridas S."/>
            <person name="Kuo A."/>
            <person name="Salamov A."/>
            <person name="Ahrendt S.R."/>
            <person name="Lipzen A."/>
            <person name="Sullivan W."/>
            <person name="Andreopoulos W.B."/>
            <person name="Clum A."/>
            <person name="Lindquist E."/>
            <person name="Daum C."/>
            <person name="Ramamoorthy G.K."/>
            <person name="Gryganskyi A."/>
            <person name="Culley D."/>
            <person name="Magnuson J.K."/>
            <person name="James T.Y."/>
            <person name="O'Malley M.A."/>
            <person name="Stajich J.E."/>
            <person name="Spatafora J.W."/>
            <person name="Visel A."/>
            <person name="Grigoriev I.V."/>
        </authorList>
    </citation>
    <scope>NUCLEOTIDE SEQUENCE [LARGE SCALE GENOMIC DNA]</scope>
    <source>
        <strain evidence="1 2">JEL800</strain>
    </source>
</reference>
<name>A0A1Y2CAN9_9FUNG</name>
<dbReference type="STRING" id="329046.A0A1Y2CAN9"/>
<proteinExistence type="predicted"/>
<dbReference type="OrthoDB" id="5599163at2759"/>
<dbReference type="Gene3D" id="3.30.70.270">
    <property type="match status" value="1"/>
</dbReference>
<comment type="caution">
    <text evidence="1">The sequence shown here is derived from an EMBL/GenBank/DDBJ whole genome shotgun (WGS) entry which is preliminary data.</text>
</comment>
<dbReference type="InterPro" id="IPR043128">
    <property type="entry name" value="Rev_trsase/Diguanyl_cyclase"/>
</dbReference>
<keyword evidence="2" id="KW-1185">Reference proteome</keyword>
<dbReference type="AlphaFoldDB" id="A0A1Y2CAN9"/>
<dbReference type="Proteomes" id="UP000193642">
    <property type="component" value="Unassembled WGS sequence"/>
</dbReference>
<dbReference type="InterPro" id="IPR043502">
    <property type="entry name" value="DNA/RNA_pol_sf"/>
</dbReference>
<dbReference type="Gene3D" id="3.10.10.10">
    <property type="entry name" value="HIV Type 1 Reverse Transcriptase, subunit A, domain 1"/>
    <property type="match status" value="1"/>
</dbReference>
<organism evidence="1 2">
    <name type="scientific">Rhizoclosmatium globosum</name>
    <dbReference type="NCBI Taxonomy" id="329046"/>
    <lineage>
        <taxon>Eukaryota</taxon>
        <taxon>Fungi</taxon>
        <taxon>Fungi incertae sedis</taxon>
        <taxon>Chytridiomycota</taxon>
        <taxon>Chytridiomycota incertae sedis</taxon>
        <taxon>Chytridiomycetes</taxon>
        <taxon>Chytridiales</taxon>
        <taxon>Chytriomycetaceae</taxon>
        <taxon>Rhizoclosmatium</taxon>
    </lineage>
</organism>
<evidence type="ECO:0000313" key="1">
    <source>
        <dbReference type="EMBL" id="ORY44100.1"/>
    </source>
</evidence>
<protein>
    <submittedName>
        <fullName evidence="1">Uncharacterized protein</fullName>
    </submittedName>
</protein>